<dbReference type="Pfam" id="PF13575">
    <property type="entry name" value="DUF4135"/>
    <property type="match status" value="1"/>
</dbReference>
<feature type="domain" description="Lantibiotic biosynthesis protein dehydration" evidence="1">
    <location>
        <begin position="223"/>
        <end position="596"/>
    </location>
</feature>
<gene>
    <name evidence="2" type="ORF">ACFQZ6_28860</name>
</gene>
<proteinExistence type="predicted"/>
<dbReference type="RefSeq" id="WP_381614685.1">
    <property type="nucleotide sequence ID" value="NZ_JBHTEB010000001.1"/>
</dbReference>
<dbReference type="InterPro" id="IPR017146">
    <property type="entry name" value="Lanti_2_LanM"/>
</dbReference>
<keyword evidence="3" id="KW-1185">Reference proteome</keyword>
<organism evidence="2 3">
    <name type="scientific">Streptomyces flavalbus</name>
    <dbReference type="NCBI Taxonomy" id="2665155"/>
    <lineage>
        <taxon>Bacteria</taxon>
        <taxon>Bacillati</taxon>
        <taxon>Actinomycetota</taxon>
        <taxon>Actinomycetes</taxon>
        <taxon>Kitasatosporales</taxon>
        <taxon>Streptomycetaceae</taxon>
        <taxon>Streptomyces</taxon>
    </lineage>
</organism>
<dbReference type="CDD" id="cd04792">
    <property type="entry name" value="LanM-like"/>
    <property type="match status" value="1"/>
</dbReference>
<accession>A0ABW2WJ43</accession>
<dbReference type="Gene3D" id="1.50.10.20">
    <property type="match status" value="1"/>
</dbReference>
<dbReference type="SUPFAM" id="SSF158745">
    <property type="entry name" value="LanC-like"/>
    <property type="match status" value="1"/>
</dbReference>
<comment type="caution">
    <text evidence="2">The sequence shown here is derived from an EMBL/GenBank/DDBJ whole genome shotgun (WGS) entry which is preliminary data.</text>
</comment>
<dbReference type="SMART" id="SM01260">
    <property type="entry name" value="LANC_like"/>
    <property type="match status" value="1"/>
</dbReference>
<dbReference type="NCBIfam" id="TIGR03897">
    <property type="entry name" value="lanti_2_LanM"/>
    <property type="match status" value="1"/>
</dbReference>
<dbReference type="InterPro" id="IPR007822">
    <property type="entry name" value="LANC-like"/>
</dbReference>
<evidence type="ECO:0000313" key="2">
    <source>
        <dbReference type="EMBL" id="MFD0318153.1"/>
    </source>
</evidence>
<evidence type="ECO:0000259" key="1">
    <source>
        <dbReference type="Pfam" id="PF13575"/>
    </source>
</evidence>
<dbReference type="Pfam" id="PF05147">
    <property type="entry name" value="LANC_like"/>
    <property type="match status" value="1"/>
</dbReference>
<reference evidence="3" key="1">
    <citation type="journal article" date="2019" name="Int. J. Syst. Evol. Microbiol.">
        <title>The Global Catalogue of Microorganisms (GCM) 10K type strain sequencing project: providing services to taxonomists for standard genome sequencing and annotation.</title>
        <authorList>
            <consortium name="The Broad Institute Genomics Platform"/>
            <consortium name="The Broad Institute Genome Sequencing Center for Infectious Disease"/>
            <person name="Wu L."/>
            <person name="Ma J."/>
        </authorList>
    </citation>
    <scope>NUCLEOTIDE SEQUENCE [LARGE SCALE GENOMIC DNA]</scope>
    <source>
        <strain evidence="3">CGMCC 4.7400</strain>
    </source>
</reference>
<name>A0ABW2WJ43_9ACTN</name>
<dbReference type="InterPro" id="IPR025410">
    <property type="entry name" value="Lant_dehyd"/>
</dbReference>
<dbReference type="Proteomes" id="UP001597023">
    <property type="component" value="Unassembled WGS sequence"/>
</dbReference>
<sequence length="1040" mass="108064">MTDTTSLPTPRTAGLPATWWAPALTLSERLAAPGTPEASTGTDVPGPMPWAAGDAEGFGLRLDRLGVTGNMAAALAAEPAERLAARAAKPDWAAYAETVLAAAPETLPQAEDEVKAEVEAAGEGPDAFAPALRPVVTATAAHLNDLVVDDAGLTDAERAVWTAAFTETLTHQLVRQAARTLAHELHAARRSGRLTGAGPRERFASFVSATGTRRGLTNLFAAYPVLARMLARTALDATVAVAELIGRFQADRAALTDTLLDGRTPGALVRVDLGRGDAHQGNRSVAVLRFADGTRIVHKPRPLDQHALLDTLVDWLNAKMPGLGLRTARTVRHDTYGWLEFIEHRWCASVTEADTFYRRQGALLALLYAVDGADMHYENVIAHGDQPVLVDAETLLHTGLGQALTAGPDPAADALAASVHRTCLLPHLLIGEHGALDISALGRDTDGTSPSEGLRWEDSGRDTMRAVRGPLPSPAARNHPLPAGTSLAGADHTAALLEGFRGAYAAITAHRGELLGPDGLLERWADRPARLIARATRLYATLLEESAHPALLGDALAREGVFAVLWTESEHDPARERLAEHETTALWRGDIPLFTHRPSGTAVRADDGTTLPGVLPVAAMAAVRRKVARMDEVDCHDQEWIIAATLAVRGAGSAADRPRSELAAAQVPPVAPEPSRLLAAACGIADVLTARAVRDGSRTNWIGLERVSGPHWAVLPMGAGLAQGYCGVALFLAHTDALAGAGRYAAAARDAVRPLPALLKALAENPELCEAAGPGAYDGLGGIVYAVVRLAALLDDGLGACLPDALAALGHAAVACPDPGLAQGRAGALAAAVAAYEATGDPAALRLADGVAELLLATPVDVAEAGFADGTAGIAWALLRYAAQRPELARRPTEVARALLDRAPRADADPDLSWSAGLAGRTAAGLLSPRDATADLLEASERLAAAPTGPDLSLGQGALGRLEALAALAADGDPMAGAALHRHSGHVLALVEAQGHRCATPDHVPSPGLLTGLSGIGYGLLRLARPEAVPSALLLHHPTD</sequence>
<dbReference type="EMBL" id="JBHTEB010000001">
    <property type="protein sequence ID" value="MFD0318153.1"/>
    <property type="molecule type" value="Genomic_DNA"/>
</dbReference>
<evidence type="ECO:0000313" key="3">
    <source>
        <dbReference type="Proteomes" id="UP001597023"/>
    </source>
</evidence>
<dbReference type="PIRSF" id="PIRSF037228">
    <property type="entry name" value="Lant_mod_RumM"/>
    <property type="match status" value="1"/>
</dbReference>
<protein>
    <submittedName>
        <fullName evidence="2">Type 2 lanthipeptide synthetase LanM family protein</fullName>
    </submittedName>
</protein>